<reference evidence="9" key="1">
    <citation type="submission" date="2024-02" db="UniProtKB">
        <authorList>
            <consortium name="WormBaseParasite"/>
        </authorList>
    </citation>
    <scope>IDENTIFICATION</scope>
</reference>
<dbReference type="WBParaSite" id="MBELARI_LOCUS1425">
    <property type="protein sequence ID" value="MBELARI_LOCUS1425"/>
    <property type="gene ID" value="MBELARI_LOCUS1425"/>
</dbReference>
<dbReference type="PANTHER" id="PTHR47653">
    <property type="entry name" value="PROTEIN BARK BEETLE"/>
    <property type="match status" value="1"/>
</dbReference>
<dbReference type="InterPro" id="IPR053243">
    <property type="entry name" value="SJ_maturation_regulator"/>
</dbReference>
<dbReference type="Pfam" id="PF00530">
    <property type="entry name" value="SRCR"/>
    <property type="match status" value="1"/>
</dbReference>
<keyword evidence="3 5" id="KW-1015">Disulfide bond</keyword>
<feature type="domain" description="SRCR" evidence="7">
    <location>
        <begin position="256"/>
        <end position="348"/>
    </location>
</feature>
<dbReference type="Proteomes" id="UP000887575">
    <property type="component" value="Unassembled WGS sequence"/>
</dbReference>
<evidence type="ECO:0000256" key="2">
    <source>
        <dbReference type="ARBA" id="ARBA00022737"/>
    </source>
</evidence>
<dbReference type="PANTHER" id="PTHR47653:SF1">
    <property type="entry name" value="DELETED IN MALIGNANT BRAIN TUMORS 1 PROTEIN"/>
    <property type="match status" value="1"/>
</dbReference>
<evidence type="ECO:0000259" key="7">
    <source>
        <dbReference type="PROSITE" id="PS50287"/>
    </source>
</evidence>
<evidence type="ECO:0000313" key="8">
    <source>
        <dbReference type="Proteomes" id="UP000887575"/>
    </source>
</evidence>
<evidence type="ECO:0000256" key="6">
    <source>
        <dbReference type="SAM" id="MobiDB-lite"/>
    </source>
</evidence>
<evidence type="ECO:0000313" key="9">
    <source>
        <dbReference type="WBParaSite" id="MBELARI_LOCUS1425"/>
    </source>
</evidence>
<dbReference type="InterPro" id="IPR036772">
    <property type="entry name" value="SRCR-like_dom_sf"/>
</dbReference>
<keyword evidence="1" id="KW-0732">Signal</keyword>
<evidence type="ECO:0000256" key="1">
    <source>
        <dbReference type="ARBA" id="ARBA00022729"/>
    </source>
</evidence>
<keyword evidence="8" id="KW-1185">Reference proteome</keyword>
<organism evidence="8 9">
    <name type="scientific">Mesorhabditis belari</name>
    <dbReference type="NCBI Taxonomy" id="2138241"/>
    <lineage>
        <taxon>Eukaryota</taxon>
        <taxon>Metazoa</taxon>
        <taxon>Ecdysozoa</taxon>
        <taxon>Nematoda</taxon>
        <taxon>Chromadorea</taxon>
        <taxon>Rhabditida</taxon>
        <taxon>Rhabditina</taxon>
        <taxon>Rhabditomorpha</taxon>
        <taxon>Rhabditoidea</taxon>
        <taxon>Rhabditidae</taxon>
        <taxon>Mesorhabditinae</taxon>
        <taxon>Mesorhabditis</taxon>
    </lineage>
</organism>
<evidence type="ECO:0000256" key="3">
    <source>
        <dbReference type="ARBA" id="ARBA00023157"/>
    </source>
</evidence>
<dbReference type="PROSITE" id="PS50287">
    <property type="entry name" value="SRCR_2"/>
    <property type="match status" value="1"/>
</dbReference>
<comment type="caution">
    <text evidence="5">Lacks conserved residue(s) required for the propagation of feature annotation.</text>
</comment>
<keyword evidence="2" id="KW-0677">Repeat</keyword>
<evidence type="ECO:0000256" key="5">
    <source>
        <dbReference type="PROSITE-ProRule" id="PRU00196"/>
    </source>
</evidence>
<dbReference type="Gene3D" id="3.10.250.10">
    <property type="entry name" value="SRCR-like domain"/>
    <property type="match status" value="1"/>
</dbReference>
<feature type="region of interest" description="Disordered" evidence="6">
    <location>
        <begin position="479"/>
        <end position="506"/>
    </location>
</feature>
<feature type="compositionally biased region" description="Basic and acidic residues" evidence="6">
    <location>
        <begin position="483"/>
        <end position="498"/>
    </location>
</feature>
<dbReference type="InterPro" id="IPR001190">
    <property type="entry name" value="SRCR"/>
</dbReference>
<accession>A0AAF3EJP8</accession>
<dbReference type="GO" id="GO:0016020">
    <property type="term" value="C:membrane"/>
    <property type="evidence" value="ECO:0007669"/>
    <property type="project" value="InterPro"/>
</dbReference>
<evidence type="ECO:0000256" key="4">
    <source>
        <dbReference type="ARBA" id="ARBA00023180"/>
    </source>
</evidence>
<keyword evidence="4" id="KW-0325">Glycoprotein</keyword>
<dbReference type="SUPFAM" id="SSF56487">
    <property type="entry name" value="SRCR-like"/>
    <property type="match status" value="1"/>
</dbReference>
<protein>
    <recommendedName>
        <fullName evidence="7">SRCR domain-containing protein</fullName>
    </recommendedName>
</protein>
<name>A0AAF3EJP8_9BILA</name>
<dbReference type="AlphaFoldDB" id="A0AAF3EJP8"/>
<proteinExistence type="predicted"/>
<feature type="disulfide bond" evidence="5">
    <location>
        <begin position="314"/>
        <end position="324"/>
    </location>
</feature>
<dbReference type="GO" id="GO:0045217">
    <property type="term" value="P:cell-cell junction maintenance"/>
    <property type="evidence" value="ECO:0007669"/>
    <property type="project" value="TreeGrafter"/>
</dbReference>
<sequence length="535" mass="61333">MGLRILPHVNMHTIIASNLFMFNNDTALLIKNSAHPQLSNLYANMANISKNAFKFNQGQYIVNIGLNEDAPNQRMMFNQQNEIRENRVFNPFPHLPPRSTPYAAVVVSSSNVVLHRNCFKKPGSRVWNNWGTPSAPQFLRKIFDRFYRYSLASIEIDPYSSVCNQRSPHMTRLQEHIRHFQTSAKPFKIGGTVYENHDLPLGRYTVTDDLHITPGVGVLVEGAMSSRGITTRLLLAQIGESFFTAAPFELQLPDKVRLIDGDGDQTPEGRLEVFVDGEWGTVCNRSWTAHHALTNWRIFPSAGDLPMLMDNIRCEENEVDITRCRFDGQRHNVGAGCRKSEPVSLTSTHHNSRPLLQVSWNYHTFNNLEISNNFWNGIDVVYNDLMKKPTIRNAWLDPNEQPDQEANNIFAIPSSQIDRLEVMASSQEQRKFLFPYQQYDCPLVTYEVRTRDYVVCVWFFEYGLSARLPNSIVNPASNAVTKPADHWSDHEQSPKEPNRVPQSLRAGNQMRLRYTRSHGMPNKWCFSYIFPSIVS</sequence>
<dbReference type="SMART" id="SM00202">
    <property type="entry name" value="SR"/>
    <property type="match status" value="1"/>
</dbReference>